<dbReference type="eggNOG" id="COG0270">
    <property type="taxonomic scope" value="Bacteria"/>
</dbReference>
<organism evidence="4 5">
    <name type="scientific">Lentilactobacillus parafarraginis F0439</name>
    <dbReference type="NCBI Taxonomy" id="797515"/>
    <lineage>
        <taxon>Bacteria</taxon>
        <taxon>Bacillati</taxon>
        <taxon>Bacillota</taxon>
        <taxon>Bacilli</taxon>
        <taxon>Lactobacillales</taxon>
        <taxon>Lactobacillaceae</taxon>
        <taxon>Lentilactobacillus</taxon>
    </lineage>
</organism>
<proteinExistence type="predicted"/>
<dbReference type="InterPro" id="IPR029063">
    <property type="entry name" value="SAM-dependent_MTases_sf"/>
</dbReference>
<accession>G9ZRR9</accession>
<dbReference type="EMBL" id="AGEY01000184">
    <property type="protein sequence ID" value="EHL96287.1"/>
    <property type="molecule type" value="Genomic_DNA"/>
</dbReference>
<comment type="caution">
    <text evidence="4">The sequence shown here is derived from an EMBL/GenBank/DDBJ whole genome shotgun (WGS) entry which is preliminary data.</text>
</comment>
<dbReference type="InterPro" id="IPR001525">
    <property type="entry name" value="C5_MeTfrase"/>
</dbReference>
<name>G9ZRR9_9LACO</name>
<evidence type="ECO:0000313" key="4">
    <source>
        <dbReference type="EMBL" id="EHL96287.1"/>
    </source>
</evidence>
<evidence type="ECO:0000313" key="5">
    <source>
        <dbReference type="Proteomes" id="UP000004625"/>
    </source>
</evidence>
<protein>
    <submittedName>
        <fullName evidence="4">Uncharacterized protein</fullName>
    </submittedName>
</protein>
<dbReference type="PATRIC" id="fig|797515.3.peg.2193"/>
<keyword evidence="1" id="KW-0489">Methyltransferase</keyword>
<evidence type="ECO:0000256" key="1">
    <source>
        <dbReference type="ARBA" id="ARBA00022603"/>
    </source>
</evidence>
<dbReference type="Gene3D" id="3.40.50.150">
    <property type="entry name" value="Vaccinia Virus protein VP39"/>
    <property type="match status" value="1"/>
</dbReference>
<gene>
    <name evidence="4" type="ORF">HMPREF9103_02430</name>
</gene>
<keyword evidence="5" id="KW-1185">Reference proteome</keyword>
<dbReference type="GO" id="GO:0008168">
    <property type="term" value="F:methyltransferase activity"/>
    <property type="evidence" value="ECO:0007669"/>
    <property type="project" value="UniProtKB-KW"/>
</dbReference>
<evidence type="ECO:0000256" key="2">
    <source>
        <dbReference type="ARBA" id="ARBA00022679"/>
    </source>
</evidence>
<dbReference type="GO" id="GO:0032259">
    <property type="term" value="P:methylation"/>
    <property type="evidence" value="ECO:0007669"/>
    <property type="project" value="UniProtKB-KW"/>
</dbReference>
<sequence>MKVAVLCEFSGRVRHAFEENGYDAVSFDLLDTEIPGKHIIGDITKLGPGYFKKFDLVVAHPPCTDLAVSGARWFKYKQKEQREALDFVRWIMNLPVKHMAIENPVSIISSHIRKPDQIIQPWQFGHGETKKTCLWLKNLPPLTPTDIVGGRNQRVHRLGPSKDRWKERSRTYPGIAKAMADQWGKYVLEAYK</sequence>
<evidence type="ECO:0000256" key="3">
    <source>
        <dbReference type="ARBA" id="ARBA00022747"/>
    </source>
</evidence>
<dbReference type="HOGENOM" id="CLU_083608_0_0_9"/>
<dbReference type="GO" id="GO:0009307">
    <property type="term" value="P:DNA restriction-modification system"/>
    <property type="evidence" value="ECO:0007669"/>
    <property type="project" value="UniProtKB-KW"/>
</dbReference>
<keyword evidence="2" id="KW-0808">Transferase</keyword>
<dbReference type="SUPFAM" id="SSF53335">
    <property type="entry name" value="S-adenosyl-L-methionine-dependent methyltransferases"/>
    <property type="match status" value="1"/>
</dbReference>
<dbReference type="STRING" id="797515.HMPREF9103_02430"/>
<dbReference type="RefSeq" id="WP_008214352.1">
    <property type="nucleotide sequence ID" value="NZ_JH415055.1"/>
</dbReference>
<dbReference type="Pfam" id="PF00145">
    <property type="entry name" value="DNA_methylase"/>
    <property type="match status" value="1"/>
</dbReference>
<reference evidence="4 5" key="1">
    <citation type="submission" date="2011-09" db="EMBL/GenBank/DDBJ databases">
        <authorList>
            <person name="Weinstock G."/>
            <person name="Sodergren E."/>
            <person name="Clifton S."/>
            <person name="Fulton L."/>
            <person name="Fulton B."/>
            <person name="Courtney L."/>
            <person name="Fronick C."/>
            <person name="Harrison M."/>
            <person name="Strong C."/>
            <person name="Farmer C."/>
            <person name="Delahaunty K."/>
            <person name="Markovic C."/>
            <person name="Hall O."/>
            <person name="Minx P."/>
            <person name="Tomlinson C."/>
            <person name="Mitreva M."/>
            <person name="Hou S."/>
            <person name="Chen J."/>
            <person name="Wollam A."/>
            <person name="Pepin K.H."/>
            <person name="Johnson M."/>
            <person name="Bhonagiri V."/>
            <person name="Zhang X."/>
            <person name="Suruliraj S."/>
            <person name="Warren W."/>
            <person name="Chinwalla A."/>
            <person name="Mardis E.R."/>
            <person name="Wilson R.K."/>
        </authorList>
    </citation>
    <scope>NUCLEOTIDE SEQUENCE [LARGE SCALE GENOMIC DNA]</scope>
    <source>
        <strain evidence="4 5">F0439</strain>
    </source>
</reference>
<keyword evidence="3" id="KW-0680">Restriction system</keyword>
<dbReference type="AlphaFoldDB" id="G9ZRR9"/>
<dbReference type="Proteomes" id="UP000004625">
    <property type="component" value="Unassembled WGS sequence"/>
</dbReference>